<organism evidence="1 2">
    <name type="scientific">Roseimicrobium gellanilyticum</name>
    <dbReference type="NCBI Taxonomy" id="748857"/>
    <lineage>
        <taxon>Bacteria</taxon>
        <taxon>Pseudomonadati</taxon>
        <taxon>Verrucomicrobiota</taxon>
        <taxon>Verrucomicrobiia</taxon>
        <taxon>Verrucomicrobiales</taxon>
        <taxon>Verrucomicrobiaceae</taxon>
        <taxon>Roseimicrobium</taxon>
    </lineage>
</organism>
<sequence>MNCLRFRIPRFLPVSVLLLVSFAINVHSADLTLLSEGKSTYQIVTPDTPPTPELASCLEQTARLLQAAFKANGADVAIISESKRVPSQPALLLGNTAFAKQNSVDVTTLTDWSYIHKAVGKDIIIAGHDHASSVKPDAGNARRREWDRTGTAKAAADFARTYMGVRFLFPDLPGYTQVSAHSKNDLLASPSIEFLSMKAITVPDTLNTHKAPLLRINSSHPAGGSFYDLAHNRFPRVNALYGSHTWDRAVPAEKYMDAHPEYFALINGERMKDKARPQYCLSNPDVQELIYQDLVNQVEAGYDYVDLGQPDGYRECQCEACAKLWDTGGDWSEKIWILNRRTAERLLKSHPKARVTMMSYILTATPPKTFKAFPANTSVMLTGTNEEDIAPWRSYEIPGGFTGYVYNWCPNLGSRYTPMRTPQYVEAQVKRLAAGRIQALYRDGPGQLFGLEGPVYYTMGRMFDDPDHNAAKDLIPEFCDAAFGKASPIMRTFYDQLYDAIMLYSDHLGTRNNLWTYQPLEGRKRKTVRDPFQLLAFLYHPELLASLEANLIQAEKLADNAKIKARLSLVRTEFDYIRHLARVIHLYQAFTVQPDEASRDRLLNAIDARNAFIEALYPKKGEKRAEVRWEQVFFPFPGHDANHLRLAHDGYQEPFANTCLNWDTKAMRRAPLPGKKRISVAATSTPATLDGPEWKHVATQTLTVAPPFNQAPRNTTLQMLHDKTNLYVRMTCELPPDGKTTFSPQRRDLDLSNQESVEVYLSPAAEREISYRFMAGAHAKTGWDAAAGFITDVMDPRHGRDDATWNGEWTHQPEVDVSKKQWRTLITIPFKTLGVAGPTPGTTWRANFARNHQLVRSMMDRAIWSSAIGNTNMNDRSIFGEIVFE</sequence>
<dbReference type="EMBL" id="QNRR01000009">
    <property type="protein sequence ID" value="RBP39648.1"/>
    <property type="molecule type" value="Genomic_DNA"/>
</dbReference>
<reference evidence="1 2" key="1">
    <citation type="submission" date="2018-06" db="EMBL/GenBank/DDBJ databases">
        <title>Genomic Encyclopedia of Type Strains, Phase IV (KMG-IV): sequencing the most valuable type-strain genomes for metagenomic binning, comparative biology and taxonomic classification.</title>
        <authorList>
            <person name="Goeker M."/>
        </authorList>
    </citation>
    <scope>NUCLEOTIDE SEQUENCE [LARGE SCALE GENOMIC DNA]</scope>
    <source>
        <strain evidence="1 2">DSM 25532</strain>
    </source>
</reference>
<dbReference type="PANTHER" id="PTHR47406">
    <property type="entry name" value="COAGULATION FACTOR 5/8 TYPE, C-TERMINAL"/>
    <property type="match status" value="1"/>
</dbReference>
<protein>
    <submittedName>
        <fullName evidence="1">Uncharacterized protein DUF4838</fullName>
    </submittedName>
</protein>
<keyword evidence="2" id="KW-1185">Reference proteome</keyword>
<dbReference type="Gene3D" id="2.60.40.1190">
    <property type="match status" value="1"/>
</dbReference>
<dbReference type="Proteomes" id="UP000253426">
    <property type="component" value="Unassembled WGS sequence"/>
</dbReference>
<evidence type="ECO:0000313" key="1">
    <source>
        <dbReference type="EMBL" id="RBP39648.1"/>
    </source>
</evidence>
<dbReference type="OrthoDB" id="174242at2"/>
<dbReference type="Pfam" id="PF16126">
    <property type="entry name" value="DUF4838"/>
    <property type="match status" value="1"/>
</dbReference>
<gene>
    <name evidence="1" type="ORF">DES53_10975</name>
</gene>
<comment type="caution">
    <text evidence="1">The sequence shown here is derived from an EMBL/GenBank/DDBJ whole genome shotgun (WGS) entry which is preliminary data.</text>
</comment>
<proteinExistence type="predicted"/>
<dbReference type="PANTHER" id="PTHR47406:SF2">
    <property type="entry name" value="ALPHA GLUCURONIDASE N-TERMINAL DOMAIN-CONTAINING PROTEIN"/>
    <property type="match status" value="1"/>
</dbReference>
<dbReference type="AlphaFoldDB" id="A0A366HEB1"/>
<dbReference type="RefSeq" id="WP_113960549.1">
    <property type="nucleotide sequence ID" value="NZ_QNRR01000009.1"/>
</dbReference>
<evidence type="ECO:0000313" key="2">
    <source>
        <dbReference type="Proteomes" id="UP000253426"/>
    </source>
</evidence>
<name>A0A366HEB1_9BACT</name>
<accession>A0A366HEB1</accession>
<dbReference type="SUPFAM" id="SSF49344">
    <property type="entry name" value="CBD9-like"/>
    <property type="match status" value="1"/>
</dbReference>
<dbReference type="InterPro" id="IPR032287">
    <property type="entry name" value="DUF4838"/>
</dbReference>
<dbReference type="CDD" id="cd09620">
    <property type="entry name" value="CBM9_like_3"/>
    <property type="match status" value="1"/>
</dbReference>